<keyword evidence="3" id="KW-1185">Reference proteome</keyword>
<evidence type="ECO:0000313" key="3">
    <source>
        <dbReference type="Proteomes" id="UP001208570"/>
    </source>
</evidence>
<gene>
    <name evidence="2" type="ORF">LSH36_48g07037</name>
</gene>
<reference evidence="2" key="1">
    <citation type="journal article" date="2023" name="Mol. Biol. Evol.">
        <title>Third-Generation Sequencing Reveals the Adaptive Role of the Epigenome in Three Deep-Sea Polychaetes.</title>
        <authorList>
            <person name="Perez M."/>
            <person name="Aroh O."/>
            <person name="Sun Y."/>
            <person name="Lan Y."/>
            <person name="Juniper S.K."/>
            <person name="Young C.R."/>
            <person name="Angers B."/>
            <person name="Qian P.Y."/>
        </authorList>
    </citation>
    <scope>NUCLEOTIDE SEQUENCE</scope>
    <source>
        <strain evidence="2">P08H-3</strain>
    </source>
</reference>
<dbReference type="PANTHER" id="PTHR21719:SF1">
    <property type="entry name" value="FI06402P-RELATED"/>
    <property type="match status" value="1"/>
</dbReference>
<dbReference type="Proteomes" id="UP001208570">
    <property type="component" value="Unassembled WGS sequence"/>
</dbReference>
<dbReference type="InterPro" id="IPR029034">
    <property type="entry name" value="Cystine-knot_cytokine"/>
</dbReference>
<proteinExistence type="predicted"/>
<dbReference type="Gene3D" id="2.10.90.10">
    <property type="entry name" value="Cystine-knot cytokines"/>
    <property type="match status" value="1"/>
</dbReference>
<evidence type="ECO:0000313" key="2">
    <source>
        <dbReference type="EMBL" id="KAK2165597.1"/>
    </source>
</evidence>
<dbReference type="EMBL" id="JAODUP010000048">
    <property type="protein sequence ID" value="KAK2165597.1"/>
    <property type="molecule type" value="Genomic_DNA"/>
</dbReference>
<organism evidence="2 3">
    <name type="scientific">Paralvinella palmiformis</name>
    <dbReference type="NCBI Taxonomy" id="53620"/>
    <lineage>
        <taxon>Eukaryota</taxon>
        <taxon>Metazoa</taxon>
        <taxon>Spiralia</taxon>
        <taxon>Lophotrochozoa</taxon>
        <taxon>Annelida</taxon>
        <taxon>Polychaeta</taxon>
        <taxon>Sedentaria</taxon>
        <taxon>Canalipalpata</taxon>
        <taxon>Terebellida</taxon>
        <taxon>Terebelliformia</taxon>
        <taxon>Alvinellidae</taxon>
        <taxon>Paralvinella</taxon>
    </lineage>
</organism>
<evidence type="ECO:0008006" key="4">
    <source>
        <dbReference type="Google" id="ProtNLM"/>
    </source>
</evidence>
<sequence>MFCCCFVSIQLAIRPVPVDVYREAMTDARTHYDVFRIFLPLQMTDAEIDTMLWSQDAVSDLLTIISRGSGGAMPHFTPGIHPALPPVPAATALVSAPTALIPTRERLIGDFNDADVMMSDGPVCRLCHRIEGGAAVVAGGSSSSLATSHGQLQAESWHHRPRRRRHKPDGAGQRSTRRCKRRRKALAANIRKCRANQNQRRCRTLRNRYKRLRQACKRDSENRSIIPGGAAGLPDPHRPPNRRLPPDPEADASDKAASDNEMTNLYLFLLRCGKPVPQVVRVREILARGDEEYFPSCVLRYRCRRDAGCCQHEFQVAKVHSQDHRVHYQNLTMKTFTVENDTECGCVQIVTPVEKPCPHPFVFDMDSQSCRCRDASFKRSCKRILRGEKELLPSDIRCIREDKCRALNICSYGNFDMTSYQCPKKPDTFISSGDAKRVEKGRHRG</sequence>
<dbReference type="AlphaFoldDB" id="A0AAD9K6J5"/>
<feature type="region of interest" description="Disordered" evidence="1">
    <location>
        <begin position="213"/>
        <end position="257"/>
    </location>
</feature>
<dbReference type="SUPFAM" id="SSF57501">
    <property type="entry name" value="Cystine-knot cytokines"/>
    <property type="match status" value="1"/>
</dbReference>
<comment type="caution">
    <text evidence="2">The sequence shown here is derived from an EMBL/GenBank/DDBJ whole genome shotgun (WGS) entry which is preliminary data.</text>
</comment>
<evidence type="ECO:0000256" key="1">
    <source>
        <dbReference type="SAM" id="MobiDB-lite"/>
    </source>
</evidence>
<feature type="region of interest" description="Disordered" evidence="1">
    <location>
        <begin position="140"/>
        <end position="183"/>
    </location>
</feature>
<name>A0AAD9K6J5_9ANNE</name>
<accession>A0AAD9K6J5</accession>
<dbReference type="PANTHER" id="PTHR21719">
    <property type="entry name" value="FI06402P-RELATED"/>
    <property type="match status" value="1"/>
</dbReference>
<protein>
    <recommendedName>
        <fullName evidence="4">Platelet-derived growth factor (PDGF) family profile domain-containing protein</fullName>
    </recommendedName>
</protein>